<evidence type="ECO:0000313" key="1">
    <source>
        <dbReference type="EMBL" id="OGE73729.1"/>
    </source>
</evidence>
<protein>
    <submittedName>
        <fullName evidence="1">Uncharacterized protein</fullName>
    </submittedName>
</protein>
<gene>
    <name evidence="1" type="ORF">A2717_03825</name>
</gene>
<dbReference type="AlphaFoldDB" id="A0A1F5N7V7"/>
<organism evidence="1 2">
    <name type="scientific">Candidatus Doudnabacteria bacterium RIFCSPHIGHO2_01_FULL_41_86</name>
    <dbReference type="NCBI Taxonomy" id="1817821"/>
    <lineage>
        <taxon>Bacteria</taxon>
        <taxon>Candidatus Doudnaibacteriota</taxon>
    </lineage>
</organism>
<sequence>MSDGLSGLIQVPRFDPRSTDPMGQHIRAVYLALAKVKLGGGRVIQTMDVRRQELVFEIKREIEKAQSHNGEDSAAHEAIMKEGYERLEEEMQRVDRGKPLSELFVGTFTRMHDPAKLIATKPR</sequence>
<name>A0A1F5N7V7_9BACT</name>
<dbReference type="Proteomes" id="UP000177610">
    <property type="component" value="Unassembled WGS sequence"/>
</dbReference>
<dbReference type="EMBL" id="MFEH01000005">
    <property type="protein sequence ID" value="OGE73729.1"/>
    <property type="molecule type" value="Genomic_DNA"/>
</dbReference>
<reference evidence="1 2" key="1">
    <citation type="journal article" date="2016" name="Nat. Commun.">
        <title>Thousands of microbial genomes shed light on interconnected biogeochemical processes in an aquifer system.</title>
        <authorList>
            <person name="Anantharaman K."/>
            <person name="Brown C.T."/>
            <person name="Hug L.A."/>
            <person name="Sharon I."/>
            <person name="Castelle C.J."/>
            <person name="Probst A.J."/>
            <person name="Thomas B.C."/>
            <person name="Singh A."/>
            <person name="Wilkins M.J."/>
            <person name="Karaoz U."/>
            <person name="Brodie E.L."/>
            <person name="Williams K.H."/>
            <person name="Hubbard S.S."/>
            <person name="Banfield J.F."/>
        </authorList>
    </citation>
    <scope>NUCLEOTIDE SEQUENCE [LARGE SCALE GENOMIC DNA]</scope>
</reference>
<proteinExistence type="predicted"/>
<evidence type="ECO:0000313" key="2">
    <source>
        <dbReference type="Proteomes" id="UP000177610"/>
    </source>
</evidence>
<comment type="caution">
    <text evidence="1">The sequence shown here is derived from an EMBL/GenBank/DDBJ whole genome shotgun (WGS) entry which is preliminary data.</text>
</comment>
<accession>A0A1F5N7V7</accession>